<feature type="domain" description="Glycosyl hydrolase family 36 C-terminal" evidence="8">
    <location>
        <begin position="608"/>
        <end position="702"/>
    </location>
</feature>
<keyword evidence="4 5" id="KW-0326">Glycosidase</keyword>
<keyword evidence="3 5" id="KW-0378">Hydrolase</keyword>
<comment type="caution">
    <text evidence="10">The sequence shown here is derived from an EMBL/GenBank/DDBJ whole genome shotgun (WGS) entry which is preliminary data.</text>
</comment>
<comment type="similarity">
    <text evidence="5">Belongs to the glycosyl hydrolase.</text>
</comment>
<dbReference type="EMBL" id="VYKJ01000006">
    <property type="protein sequence ID" value="KAA8999483.1"/>
    <property type="molecule type" value="Genomic_DNA"/>
</dbReference>
<evidence type="ECO:0000259" key="9">
    <source>
        <dbReference type="Pfam" id="PF16875"/>
    </source>
</evidence>
<dbReference type="CDD" id="cd14791">
    <property type="entry name" value="GH36"/>
    <property type="match status" value="1"/>
</dbReference>
<dbReference type="InterPro" id="IPR000111">
    <property type="entry name" value="Glyco_hydro_27/36_CS"/>
</dbReference>
<evidence type="ECO:0000259" key="8">
    <source>
        <dbReference type="Pfam" id="PF16874"/>
    </source>
</evidence>
<dbReference type="InterPro" id="IPR050985">
    <property type="entry name" value="Alpha-glycosidase_related"/>
</dbReference>
<comment type="catalytic activity">
    <reaction evidence="1 5">
        <text>Hydrolysis of terminal, non-reducing alpha-D-galactose residues in alpha-D-galactosides, including galactose oligosaccharides, galactomannans and galactolipids.</text>
        <dbReference type="EC" id="3.2.1.22"/>
    </reaction>
</comment>
<name>A0A5J5FZT5_9GAMM</name>
<dbReference type="InterPro" id="IPR013780">
    <property type="entry name" value="Glyco_hydro_b"/>
</dbReference>
<dbReference type="InterPro" id="IPR038417">
    <property type="entry name" value="Alpga-gal_N_sf"/>
</dbReference>
<dbReference type="EC" id="3.2.1.22" evidence="2 5"/>
<evidence type="ECO:0000256" key="4">
    <source>
        <dbReference type="ARBA" id="ARBA00023295"/>
    </source>
</evidence>
<protein>
    <recommendedName>
        <fullName evidence="2 5">Alpha-galactosidase</fullName>
        <ecNumber evidence="2 5">3.2.1.22</ecNumber>
    </recommendedName>
</protein>
<dbReference type="FunFam" id="3.20.20.70:FF:000118">
    <property type="entry name" value="Alpha-galactosidase"/>
    <property type="match status" value="1"/>
</dbReference>
<dbReference type="Pfam" id="PF16874">
    <property type="entry name" value="Glyco_hydro_36C"/>
    <property type="match status" value="1"/>
</dbReference>
<dbReference type="OrthoDB" id="9758822at2"/>
<dbReference type="Gene3D" id="3.20.20.70">
    <property type="entry name" value="Aldolase class I"/>
    <property type="match status" value="1"/>
</dbReference>
<dbReference type="InterPro" id="IPR031705">
    <property type="entry name" value="Glyco_hydro_36_C"/>
</dbReference>
<feature type="binding site" evidence="7">
    <location>
        <begin position="328"/>
        <end position="329"/>
    </location>
    <ligand>
        <name>substrate</name>
    </ligand>
</feature>
<feature type="active site" description="Proton donor" evidence="6">
    <location>
        <position position="504"/>
    </location>
</feature>
<evidence type="ECO:0000256" key="7">
    <source>
        <dbReference type="PIRSR" id="PIRSR005536-2"/>
    </source>
</evidence>
<dbReference type="Proteomes" id="UP000335415">
    <property type="component" value="Unassembled WGS sequence"/>
</dbReference>
<dbReference type="Gene3D" id="2.60.40.1180">
    <property type="entry name" value="Golgi alpha-mannosidase II"/>
    <property type="match status" value="1"/>
</dbReference>
<evidence type="ECO:0000256" key="5">
    <source>
        <dbReference type="PIRNR" id="PIRNR005536"/>
    </source>
</evidence>
<dbReference type="Pfam" id="PF16875">
    <property type="entry name" value="Glyco_hydro_36N"/>
    <property type="match status" value="1"/>
</dbReference>
<sequence length="713" mass="80386">MDSTIHRLSGEDTDLIVRVSPFGEILYWGKPLAGFTAEQCVGLQRAVPNARLDSDAPLTLMAESGRGLFGSPGLEGNRDGEDWSPVFATRSVESAPARLSIVAQDDVAGLRLTSELLLHGDVVQLRHTLTNLKAAPWRVDRLAVTLPLPDSACELMAFHGRWIREFQPHRIDLRHGGYQQENRRGRTSHEYFPAFIAGRPGFSEQQGEVYGVHLAWSGNHRLRADVKSDGRRYLQAEALYHSGEIVLQKDASLSTPWVYASFSDRGLNGMSRHFHRFLRREVLAFNASRPRPVHLNTWEGIFFEHQPEAIMRMASAAADIGVERFIIDDGWFQNRNDDSAALGDWTVDSAKYPDGLQPVIQHVKSLGMEFGLWLEPEMVNIDSQLYRRHPEWLLALPGYQQPAGRNEYTLDLCNRAVWDYLYQTIDRLLSDYAIDYIKWDMNREIVQPAHQGRAAITAQTHAFYRLLDALRAAHPQVEIESCASGGGRIDYEVLKRTHRFWTSDSNDALDRHQIQRGFSYFFPPEVMGAHIGVPHCHNTSRYHTAAFRSLTALFGHMGLELDPLQESAPTLAAYRRYIDLHKQLRALLHSGDLYRIDADDESARMITGVVSQDRNDAVYLIAQLTLPTYALPGQLRFDGLLPDGRYRVEVLDIPDNVLPHNSMHSMKALPAWMDGQPQVFSGDWLANVGLAAPVLDPQSAMLIRFTRLSAGAA</sequence>
<evidence type="ECO:0000256" key="3">
    <source>
        <dbReference type="ARBA" id="ARBA00022801"/>
    </source>
</evidence>
<dbReference type="PANTHER" id="PTHR43053">
    <property type="entry name" value="GLYCOSIDASE FAMILY 31"/>
    <property type="match status" value="1"/>
</dbReference>
<dbReference type="Pfam" id="PF02065">
    <property type="entry name" value="Melibiase"/>
    <property type="match status" value="1"/>
</dbReference>
<dbReference type="PRINTS" id="PR00743">
    <property type="entry name" value="GLHYDRLASE36"/>
</dbReference>
<dbReference type="SUPFAM" id="SSF51445">
    <property type="entry name" value="(Trans)glycosidases"/>
    <property type="match status" value="1"/>
</dbReference>
<evidence type="ECO:0000313" key="11">
    <source>
        <dbReference type="Proteomes" id="UP000335415"/>
    </source>
</evidence>
<feature type="binding site" evidence="7">
    <location>
        <begin position="438"/>
        <end position="442"/>
    </location>
    <ligand>
        <name>substrate</name>
    </ligand>
</feature>
<feature type="binding site" evidence="7">
    <location>
        <position position="504"/>
    </location>
    <ligand>
        <name>substrate</name>
    </ligand>
</feature>
<evidence type="ECO:0000256" key="1">
    <source>
        <dbReference type="ARBA" id="ARBA00001255"/>
    </source>
</evidence>
<feature type="binding site" evidence="7">
    <location>
        <position position="162"/>
    </location>
    <ligand>
        <name>substrate</name>
    </ligand>
</feature>
<keyword evidence="11" id="KW-1185">Reference proteome</keyword>
<dbReference type="RefSeq" id="WP_150435627.1">
    <property type="nucleotide sequence ID" value="NZ_VYKJ01000006.1"/>
</dbReference>
<dbReference type="InterPro" id="IPR031704">
    <property type="entry name" value="Glyco_hydro_36_N"/>
</dbReference>
<proteinExistence type="inferred from homology"/>
<dbReference type="AlphaFoldDB" id="A0A5J5FZT5"/>
<feature type="binding site" evidence="7">
    <location>
        <position position="405"/>
    </location>
    <ligand>
        <name>substrate</name>
    </ligand>
</feature>
<organism evidence="10 11">
    <name type="scientific">Affinibrenneria salicis</name>
    <dbReference type="NCBI Taxonomy" id="2590031"/>
    <lineage>
        <taxon>Bacteria</taxon>
        <taxon>Pseudomonadati</taxon>
        <taxon>Pseudomonadota</taxon>
        <taxon>Gammaproteobacteria</taxon>
        <taxon>Enterobacterales</taxon>
        <taxon>Pectobacteriaceae</taxon>
        <taxon>Affinibrenneria</taxon>
    </lineage>
</organism>
<evidence type="ECO:0000256" key="6">
    <source>
        <dbReference type="PIRSR" id="PIRSR005536-1"/>
    </source>
</evidence>
<dbReference type="GO" id="GO:0016052">
    <property type="term" value="P:carbohydrate catabolic process"/>
    <property type="evidence" value="ECO:0007669"/>
    <property type="project" value="InterPro"/>
</dbReference>
<dbReference type="PROSITE" id="PS00512">
    <property type="entry name" value="ALPHA_GALACTOSIDASE"/>
    <property type="match status" value="1"/>
</dbReference>
<feature type="domain" description="Glycosyl hydrolase family 36 N-terminal" evidence="9">
    <location>
        <begin position="24"/>
        <end position="247"/>
    </location>
</feature>
<accession>A0A5J5FZT5</accession>
<dbReference type="PANTHER" id="PTHR43053:SF3">
    <property type="entry name" value="ALPHA-GALACTOSIDASE C-RELATED"/>
    <property type="match status" value="1"/>
</dbReference>
<reference evidence="10 11" key="1">
    <citation type="submission" date="2019-09" db="EMBL/GenBank/DDBJ databases">
        <authorList>
            <person name="Li Y."/>
        </authorList>
    </citation>
    <scope>NUCLEOTIDE SEQUENCE [LARGE SCALE GENOMIC DNA]</scope>
    <source>
        <strain evidence="10 11">L3-3HA</strain>
    </source>
</reference>
<dbReference type="InterPro" id="IPR013785">
    <property type="entry name" value="Aldolase_TIM"/>
</dbReference>
<evidence type="ECO:0000256" key="2">
    <source>
        <dbReference type="ARBA" id="ARBA00012755"/>
    </source>
</evidence>
<dbReference type="InterPro" id="IPR017853">
    <property type="entry name" value="GH"/>
</dbReference>
<dbReference type="Gene3D" id="2.70.98.60">
    <property type="entry name" value="alpha-galactosidase from lactobacil brevis"/>
    <property type="match status" value="1"/>
</dbReference>
<dbReference type="InterPro" id="IPR002252">
    <property type="entry name" value="Glyco_hydro_36"/>
</dbReference>
<evidence type="ECO:0000313" key="10">
    <source>
        <dbReference type="EMBL" id="KAA8999483.1"/>
    </source>
</evidence>
<dbReference type="GO" id="GO:0004557">
    <property type="term" value="F:alpha-galactosidase activity"/>
    <property type="evidence" value="ECO:0007669"/>
    <property type="project" value="UniProtKB-UniRule"/>
</dbReference>
<gene>
    <name evidence="10" type="ORF">FJU30_13680</name>
</gene>
<dbReference type="PIRSF" id="PIRSF005536">
    <property type="entry name" value="Agal"/>
    <property type="match status" value="1"/>
</dbReference>
<feature type="active site" description="Nucleophile" evidence="6">
    <location>
        <position position="440"/>
    </location>
</feature>
<feature type="binding site" evidence="7">
    <location>
        <position position="482"/>
    </location>
    <ligand>
        <name>substrate</name>
    </ligand>
</feature>